<keyword evidence="3" id="KW-1185">Reference proteome</keyword>
<dbReference type="EMBL" id="JAVFWL010000003">
    <property type="protein sequence ID" value="KAK6745017.1"/>
    <property type="molecule type" value="Genomic_DNA"/>
</dbReference>
<protein>
    <recommendedName>
        <fullName evidence="1">VWFA domain-containing protein</fullName>
    </recommendedName>
</protein>
<dbReference type="PROSITE" id="PS50234">
    <property type="entry name" value="VWFA"/>
    <property type="match status" value="1"/>
</dbReference>
<dbReference type="Pfam" id="PF13519">
    <property type="entry name" value="VWA_2"/>
    <property type="match status" value="1"/>
</dbReference>
<dbReference type="CDD" id="cd00198">
    <property type="entry name" value="vWFA"/>
    <property type="match status" value="1"/>
</dbReference>
<reference evidence="2 3" key="1">
    <citation type="submission" date="2023-08" db="EMBL/GenBank/DDBJ databases">
        <title>A Necator americanus chromosomal reference genome.</title>
        <authorList>
            <person name="Ilik V."/>
            <person name="Petrzelkova K.J."/>
            <person name="Pardy F."/>
            <person name="Fuh T."/>
            <person name="Niatou-Singa F.S."/>
            <person name="Gouil Q."/>
            <person name="Baker L."/>
            <person name="Ritchie M.E."/>
            <person name="Jex A.R."/>
            <person name="Gazzola D."/>
            <person name="Li H."/>
            <person name="Toshio Fujiwara R."/>
            <person name="Zhan B."/>
            <person name="Aroian R.V."/>
            <person name="Pafco B."/>
            <person name="Schwarz E.M."/>
        </authorList>
    </citation>
    <scope>NUCLEOTIDE SEQUENCE [LARGE SCALE GENOMIC DNA]</scope>
    <source>
        <strain evidence="2 3">Aroian</strain>
        <tissue evidence="2">Whole animal</tissue>
    </source>
</reference>
<evidence type="ECO:0000313" key="3">
    <source>
        <dbReference type="Proteomes" id="UP001303046"/>
    </source>
</evidence>
<accession>A0ABR1D468</accession>
<dbReference type="Gene3D" id="3.40.50.410">
    <property type="entry name" value="von Willebrand factor, type A domain"/>
    <property type="match status" value="1"/>
</dbReference>
<gene>
    <name evidence="2" type="primary">Necator_chrIII.g12388</name>
    <name evidence="2" type="ORF">RB195_011622</name>
</gene>
<dbReference type="InterPro" id="IPR036465">
    <property type="entry name" value="vWFA_dom_sf"/>
</dbReference>
<feature type="domain" description="VWFA" evidence="1">
    <location>
        <begin position="606"/>
        <end position="700"/>
    </location>
</feature>
<dbReference type="SUPFAM" id="SSF53300">
    <property type="entry name" value="vWA-like"/>
    <property type="match status" value="1"/>
</dbReference>
<comment type="caution">
    <text evidence="2">The sequence shown here is derived from an EMBL/GenBank/DDBJ whole genome shotgun (WGS) entry which is preliminary data.</text>
</comment>
<evidence type="ECO:0000313" key="2">
    <source>
        <dbReference type="EMBL" id="KAK6745017.1"/>
    </source>
</evidence>
<organism evidence="2 3">
    <name type="scientific">Necator americanus</name>
    <name type="common">Human hookworm</name>
    <dbReference type="NCBI Taxonomy" id="51031"/>
    <lineage>
        <taxon>Eukaryota</taxon>
        <taxon>Metazoa</taxon>
        <taxon>Ecdysozoa</taxon>
        <taxon>Nematoda</taxon>
        <taxon>Chromadorea</taxon>
        <taxon>Rhabditida</taxon>
        <taxon>Rhabditina</taxon>
        <taxon>Rhabditomorpha</taxon>
        <taxon>Strongyloidea</taxon>
        <taxon>Ancylostomatidae</taxon>
        <taxon>Bunostominae</taxon>
        <taxon>Necator</taxon>
    </lineage>
</organism>
<proteinExistence type="predicted"/>
<dbReference type="Proteomes" id="UP001303046">
    <property type="component" value="Unassembled WGS sequence"/>
</dbReference>
<sequence>MRSSFFISVDAHSSSKRTSLRNKLRIESLEKGGAQGKFNALDRDRECDAVRANLAEGTARYDLNDLVNVYNENNGHRITIARKGATGNVTETTRSLKTILRMLLNNIGASLHLEANFGLACSAIICEKTTTWEAHMGLVFPRLFHNLTSKNIEPNYEQIRPLEIIIIFLYFLSPIHAVGTFESLCAYPFFYGRGTLKGTKCDVEYYMDTSDDLKAYDMCATLSPFEITYYKFGYPTLCTYVKTHFCEDSELTLYDKCIVVKGFAEYGSSGCGDRYKMHNIEHREEQKWITVLLESTIAEVWIANINEGAKFLNPRFDKGTKGIGTEQMKVTLRIQGDSFGSYLRGTAFYEHMSKNLPHLCSKPARASEATILEISNMFETLGFQGGIAKDRKGNARPFLFFPSMMPVKGGKFDPKFDELHETCQLLPNGYAASLYDFLSVDAFISARAGLPAGLYRASVGRIPSFSSDPSSDCSLDKDYKANRKRWTYYGPKNSTAISDDKYWSDKYPANTCADLPRTTVGLLNHYVDIPAFVRRPIICTYGNPPDLPPLRPDDQCNRAAHFDHNKQRCVCNDPSADGKIKDPEKYGKFPEGVICIDCTSTTITRSIMFVLDNTGSVGHDGWAQQKDFMRKVAESIKNVRMGLVIIAADPNIEIEIDYYNKNKEKVWNFIKHKRWGNRWTGIGPALRLARLSLERKTGVA</sequence>
<dbReference type="InterPro" id="IPR002035">
    <property type="entry name" value="VWF_A"/>
</dbReference>
<evidence type="ECO:0000259" key="1">
    <source>
        <dbReference type="PROSITE" id="PS50234"/>
    </source>
</evidence>
<name>A0ABR1D468_NECAM</name>